<dbReference type="InterPro" id="IPR003786">
    <property type="entry name" value="FdhD"/>
</dbReference>
<comment type="subcellular location">
    <subcellularLocation>
        <location evidence="3">Cytoplasm</location>
    </subcellularLocation>
</comment>
<dbReference type="STRING" id="1123282.SAMN02745823_00273"/>
<dbReference type="RefSeq" id="WP_242941111.1">
    <property type="nucleotide sequence ID" value="NZ_FQXV01000001.1"/>
</dbReference>
<evidence type="ECO:0000313" key="5">
    <source>
        <dbReference type="Proteomes" id="UP000183995"/>
    </source>
</evidence>
<feature type="active site" description="Cysteine persulfide intermediate" evidence="3">
    <location>
        <position position="110"/>
    </location>
</feature>
<dbReference type="Proteomes" id="UP000183995">
    <property type="component" value="Unassembled WGS sequence"/>
</dbReference>
<dbReference type="EMBL" id="FQXV01000001">
    <property type="protein sequence ID" value="SHH55483.1"/>
    <property type="molecule type" value="Genomic_DNA"/>
</dbReference>
<dbReference type="NCBIfam" id="TIGR00129">
    <property type="entry name" value="fdhD_narQ"/>
    <property type="match status" value="1"/>
</dbReference>
<evidence type="ECO:0000256" key="2">
    <source>
        <dbReference type="ARBA" id="ARBA00023150"/>
    </source>
</evidence>
<dbReference type="Pfam" id="PF02634">
    <property type="entry name" value="FdhD-NarQ"/>
    <property type="match status" value="1"/>
</dbReference>
<dbReference type="PANTHER" id="PTHR30592">
    <property type="entry name" value="FORMATE DEHYDROGENASE"/>
    <property type="match status" value="1"/>
</dbReference>
<dbReference type="GO" id="GO:0097163">
    <property type="term" value="F:sulfur carrier activity"/>
    <property type="evidence" value="ECO:0007669"/>
    <property type="project" value="UniProtKB-UniRule"/>
</dbReference>
<gene>
    <name evidence="3" type="primary">fdhD</name>
    <name evidence="4" type="ORF">SAMN02745823_00273</name>
</gene>
<comment type="similarity">
    <text evidence="3">Belongs to the FdhD family.</text>
</comment>
<dbReference type="PIRSF" id="PIRSF015626">
    <property type="entry name" value="FdhD"/>
    <property type="match status" value="1"/>
</dbReference>
<keyword evidence="5" id="KW-1185">Reference proteome</keyword>
<evidence type="ECO:0000256" key="1">
    <source>
        <dbReference type="ARBA" id="ARBA00022490"/>
    </source>
</evidence>
<dbReference type="GO" id="GO:0005737">
    <property type="term" value="C:cytoplasm"/>
    <property type="evidence" value="ECO:0007669"/>
    <property type="project" value="UniProtKB-SubCell"/>
</dbReference>
<accession>A0A1M5TYM0</accession>
<comment type="function">
    <text evidence="3">Required for formate dehydrogenase (FDH) activity. Acts as a sulfur carrier protein that transfers sulfur from IscS to the molybdenum cofactor prior to its insertion into FDH.</text>
</comment>
<proteinExistence type="inferred from homology"/>
<dbReference type="HAMAP" id="MF_00187">
    <property type="entry name" value="FdhD"/>
    <property type="match status" value="1"/>
</dbReference>
<evidence type="ECO:0000256" key="3">
    <source>
        <dbReference type="HAMAP-Rule" id="MF_00187"/>
    </source>
</evidence>
<dbReference type="Gene3D" id="3.40.140.10">
    <property type="entry name" value="Cytidine Deaminase, domain 2"/>
    <property type="match status" value="1"/>
</dbReference>
<dbReference type="InterPro" id="IPR016193">
    <property type="entry name" value="Cytidine_deaminase-like"/>
</dbReference>
<dbReference type="PANTHER" id="PTHR30592:SF1">
    <property type="entry name" value="SULFUR CARRIER PROTEIN FDHD"/>
    <property type="match status" value="1"/>
</dbReference>
<protein>
    <recommendedName>
        <fullName evidence="3">Sulfur carrier protein FdhD</fullName>
    </recommendedName>
</protein>
<sequence length="277" mass="30886">MEDKIFEEFEVLKISREDGAYTLQEVCKPVIAEISLKIYINGMEMVSMLCLNRQQEELAVGFLYSEGVINSFDDIEEVCYNERAMAVMVRLKEGISVKRQESLRSITAGCGKCYTYINPLKRSQFKKAESAGRFSLEDIMGRMRDFAGQSELFREIGGVHSLLFYTPGYSVFSEDIGRHNCFDKVTGTLLKEGKMALAEDGIVFISGRVTSEIMTKVIRLGAPVIVSKSTPSTAAVKLANQYNITLLGYARSDTGYVYSGADRLMEATPCRAEKVAI</sequence>
<name>A0A1M5TYM0_9FIRM</name>
<comment type="caution">
    <text evidence="3">Lacks conserved residue(s) required for the propagation of feature annotation.</text>
</comment>
<dbReference type="AlphaFoldDB" id="A0A1M5TYM0"/>
<reference evidence="4 5" key="1">
    <citation type="submission" date="2016-11" db="EMBL/GenBank/DDBJ databases">
        <authorList>
            <person name="Jaros S."/>
            <person name="Januszkiewicz K."/>
            <person name="Wedrychowicz H."/>
        </authorList>
    </citation>
    <scope>NUCLEOTIDE SEQUENCE [LARGE SCALE GENOMIC DNA]</scope>
    <source>
        <strain evidence="4 5">DSM 10068</strain>
    </source>
</reference>
<dbReference type="Gene3D" id="3.10.20.10">
    <property type="match status" value="1"/>
</dbReference>
<keyword evidence="1 3" id="KW-0963">Cytoplasm</keyword>
<evidence type="ECO:0000313" key="4">
    <source>
        <dbReference type="EMBL" id="SHH55483.1"/>
    </source>
</evidence>
<dbReference type="SUPFAM" id="SSF53927">
    <property type="entry name" value="Cytidine deaminase-like"/>
    <property type="match status" value="1"/>
</dbReference>
<dbReference type="GO" id="GO:0006777">
    <property type="term" value="P:Mo-molybdopterin cofactor biosynthetic process"/>
    <property type="evidence" value="ECO:0007669"/>
    <property type="project" value="UniProtKB-UniRule"/>
</dbReference>
<dbReference type="GO" id="GO:0016783">
    <property type="term" value="F:sulfurtransferase activity"/>
    <property type="evidence" value="ECO:0007669"/>
    <property type="project" value="InterPro"/>
</dbReference>
<organism evidence="4 5">
    <name type="scientific">Sporobacter termitidis DSM 10068</name>
    <dbReference type="NCBI Taxonomy" id="1123282"/>
    <lineage>
        <taxon>Bacteria</taxon>
        <taxon>Bacillati</taxon>
        <taxon>Bacillota</taxon>
        <taxon>Clostridia</taxon>
        <taxon>Eubacteriales</taxon>
        <taxon>Oscillospiraceae</taxon>
        <taxon>Sporobacter</taxon>
    </lineage>
</organism>
<keyword evidence="2 3" id="KW-0501">Molybdenum cofactor biosynthesis</keyword>